<evidence type="ECO:0000313" key="6">
    <source>
        <dbReference type="Proteomes" id="UP000813461"/>
    </source>
</evidence>
<dbReference type="GO" id="GO:0004497">
    <property type="term" value="F:monooxygenase activity"/>
    <property type="evidence" value="ECO:0007669"/>
    <property type="project" value="InterPro"/>
</dbReference>
<dbReference type="PANTHER" id="PTHR24305">
    <property type="entry name" value="CYTOCHROME P450"/>
    <property type="match status" value="1"/>
</dbReference>
<dbReference type="PRINTS" id="PR00463">
    <property type="entry name" value="EP450I"/>
</dbReference>
<dbReference type="GO" id="GO:0016705">
    <property type="term" value="F:oxidoreductase activity, acting on paired donors, with incorporation or reduction of molecular oxygen"/>
    <property type="evidence" value="ECO:0007669"/>
    <property type="project" value="InterPro"/>
</dbReference>
<keyword evidence="6" id="KW-1185">Reference proteome</keyword>
<evidence type="ECO:0000256" key="4">
    <source>
        <dbReference type="SAM" id="Phobius"/>
    </source>
</evidence>
<protein>
    <submittedName>
        <fullName evidence="5">Cytochrome P450</fullName>
    </submittedName>
</protein>
<comment type="caution">
    <text evidence="5">The sequence shown here is derived from an EMBL/GenBank/DDBJ whole genome shotgun (WGS) entry which is preliminary data.</text>
</comment>
<dbReference type="InterPro" id="IPR002401">
    <property type="entry name" value="Cyt_P450_E_grp-I"/>
</dbReference>
<dbReference type="InterPro" id="IPR050121">
    <property type="entry name" value="Cytochrome_P450_monoxygenase"/>
</dbReference>
<dbReference type="Gene3D" id="1.10.630.10">
    <property type="entry name" value="Cytochrome P450"/>
    <property type="match status" value="1"/>
</dbReference>
<feature type="binding site" description="axial binding residue" evidence="3">
    <location>
        <position position="442"/>
    </location>
    <ligand>
        <name>heme</name>
        <dbReference type="ChEBI" id="CHEBI:30413"/>
    </ligand>
    <ligandPart>
        <name>Fe</name>
        <dbReference type="ChEBI" id="CHEBI:18248"/>
    </ligandPart>
</feature>
<dbReference type="GO" id="GO:0020037">
    <property type="term" value="F:heme binding"/>
    <property type="evidence" value="ECO:0007669"/>
    <property type="project" value="InterPro"/>
</dbReference>
<sequence>MMDLFSVTPKQLASTVVAVYLLFFILTSIYRACTSPLRHIPGPCHTRFSNIVLFWQVMAGQRSFYINSLHEKYGPTVRLSPTEADFMDAESFKKIHHVNSRFVKDPWYEAVSFLPRLTIFNERDPKSHGERRKLLARHLGANQIRQNFERQVRELCVLCIRKMRTKSKENAEVDLLDWARLVCSDILGQVVFGAPFGMLELERRTEHIRVLDMALLFDGFTSEMPWLRTIGSRLPFKAFKEGYGSVDFIMDGAQVAVDNARSSADGQPRTVLASVLQEQRNDQDKLRQWDDTDIKVEALSLLIAGAGATATVLGFIWWQILELPDLRQSLETEVAALPDDFNDAMLETQCPLLSATILEGNRLRAGVPSSLPRLAPPGVCHLGGYFVPGGTTVGTQAYSMHGDATVWPDPLKLSPGRFLPGADIHPDAKSLLSGFGAGAYACLGPTLAKMNMRYMTAMLLKEFRGLKLSTKMGKLEEKNLITWIASFQQDDKILADFGEVEYRGKD</sequence>
<dbReference type="SUPFAM" id="SSF48264">
    <property type="entry name" value="Cytochrome P450"/>
    <property type="match status" value="1"/>
</dbReference>
<dbReference type="PANTHER" id="PTHR24305:SF96">
    <property type="entry name" value="CYTOCHROME P450 MONOOXYGENASE STCB-RELATED"/>
    <property type="match status" value="1"/>
</dbReference>
<keyword evidence="2" id="KW-0560">Oxidoreductase</keyword>
<reference evidence="5" key="1">
    <citation type="journal article" date="2021" name="Nat. Commun.">
        <title>Genetic determinants of endophytism in the Arabidopsis root mycobiome.</title>
        <authorList>
            <person name="Mesny F."/>
            <person name="Miyauchi S."/>
            <person name="Thiergart T."/>
            <person name="Pickel B."/>
            <person name="Atanasova L."/>
            <person name="Karlsson M."/>
            <person name="Huettel B."/>
            <person name="Barry K.W."/>
            <person name="Haridas S."/>
            <person name="Chen C."/>
            <person name="Bauer D."/>
            <person name="Andreopoulos W."/>
            <person name="Pangilinan J."/>
            <person name="LaButti K."/>
            <person name="Riley R."/>
            <person name="Lipzen A."/>
            <person name="Clum A."/>
            <person name="Drula E."/>
            <person name="Henrissat B."/>
            <person name="Kohler A."/>
            <person name="Grigoriev I.V."/>
            <person name="Martin F.M."/>
            <person name="Hacquard S."/>
        </authorList>
    </citation>
    <scope>NUCLEOTIDE SEQUENCE</scope>
    <source>
        <strain evidence="5">MPI-SDFR-AT-0120</strain>
    </source>
</reference>
<dbReference type="Proteomes" id="UP000813461">
    <property type="component" value="Unassembled WGS sequence"/>
</dbReference>
<accession>A0A8K0W0U3</accession>
<comment type="similarity">
    <text evidence="1">Belongs to the cytochrome P450 family.</text>
</comment>
<evidence type="ECO:0000256" key="1">
    <source>
        <dbReference type="ARBA" id="ARBA00010617"/>
    </source>
</evidence>
<evidence type="ECO:0000313" key="5">
    <source>
        <dbReference type="EMBL" id="KAH7089975.1"/>
    </source>
</evidence>
<feature type="transmembrane region" description="Helical" evidence="4">
    <location>
        <begin position="12"/>
        <end position="30"/>
    </location>
</feature>
<proteinExistence type="inferred from homology"/>
<dbReference type="GO" id="GO:0005506">
    <property type="term" value="F:iron ion binding"/>
    <property type="evidence" value="ECO:0007669"/>
    <property type="project" value="InterPro"/>
</dbReference>
<dbReference type="AlphaFoldDB" id="A0A8K0W0U3"/>
<keyword evidence="4" id="KW-0812">Transmembrane</keyword>
<organism evidence="5 6">
    <name type="scientific">Paraphoma chrysanthemicola</name>
    <dbReference type="NCBI Taxonomy" id="798071"/>
    <lineage>
        <taxon>Eukaryota</taxon>
        <taxon>Fungi</taxon>
        <taxon>Dikarya</taxon>
        <taxon>Ascomycota</taxon>
        <taxon>Pezizomycotina</taxon>
        <taxon>Dothideomycetes</taxon>
        <taxon>Pleosporomycetidae</taxon>
        <taxon>Pleosporales</taxon>
        <taxon>Pleosporineae</taxon>
        <taxon>Phaeosphaeriaceae</taxon>
        <taxon>Paraphoma</taxon>
    </lineage>
</organism>
<dbReference type="InterPro" id="IPR036396">
    <property type="entry name" value="Cyt_P450_sf"/>
</dbReference>
<evidence type="ECO:0000256" key="3">
    <source>
        <dbReference type="PIRSR" id="PIRSR602401-1"/>
    </source>
</evidence>
<keyword evidence="3" id="KW-0479">Metal-binding</keyword>
<comment type="cofactor">
    <cofactor evidence="3">
        <name>heme</name>
        <dbReference type="ChEBI" id="CHEBI:30413"/>
    </cofactor>
</comment>
<evidence type="ECO:0000256" key="2">
    <source>
        <dbReference type="ARBA" id="ARBA00023002"/>
    </source>
</evidence>
<keyword evidence="3" id="KW-0408">Iron</keyword>
<keyword evidence="4" id="KW-0472">Membrane</keyword>
<dbReference type="Pfam" id="PF00067">
    <property type="entry name" value="p450"/>
    <property type="match status" value="1"/>
</dbReference>
<dbReference type="InterPro" id="IPR001128">
    <property type="entry name" value="Cyt_P450"/>
</dbReference>
<feature type="transmembrane region" description="Helical" evidence="4">
    <location>
        <begin position="296"/>
        <end position="318"/>
    </location>
</feature>
<dbReference type="OrthoDB" id="1470350at2759"/>
<name>A0A8K0W0U3_9PLEO</name>
<keyword evidence="4" id="KW-1133">Transmembrane helix</keyword>
<dbReference type="EMBL" id="JAGMVJ010000006">
    <property type="protein sequence ID" value="KAH7089975.1"/>
    <property type="molecule type" value="Genomic_DNA"/>
</dbReference>
<gene>
    <name evidence="5" type="ORF">FB567DRAFT_619374</name>
</gene>
<keyword evidence="3" id="KW-0349">Heme</keyword>